<keyword evidence="2" id="KW-1185">Reference proteome</keyword>
<organism evidence="1 2">
    <name type="scientific">Colletotrichum incanum</name>
    <name type="common">Soybean anthracnose fungus</name>
    <dbReference type="NCBI Taxonomy" id="1573173"/>
    <lineage>
        <taxon>Eukaryota</taxon>
        <taxon>Fungi</taxon>
        <taxon>Dikarya</taxon>
        <taxon>Ascomycota</taxon>
        <taxon>Pezizomycotina</taxon>
        <taxon>Sordariomycetes</taxon>
        <taxon>Hypocreomycetidae</taxon>
        <taxon>Glomerellales</taxon>
        <taxon>Glomerellaceae</taxon>
        <taxon>Colletotrichum</taxon>
        <taxon>Colletotrichum spaethianum species complex</taxon>
    </lineage>
</organism>
<reference evidence="1 2" key="1">
    <citation type="submission" date="2015-06" db="EMBL/GenBank/DDBJ databases">
        <title>Survival trade-offs in plant roots during colonization by closely related pathogenic and mutualistic fungi.</title>
        <authorList>
            <person name="Hacquard S."/>
            <person name="Kracher B."/>
            <person name="Hiruma K."/>
            <person name="Weinman A."/>
            <person name="Muench P."/>
            <person name="Garrido Oter R."/>
            <person name="Ver Loren van Themaat E."/>
            <person name="Dallerey J.-F."/>
            <person name="Damm U."/>
            <person name="Henrissat B."/>
            <person name="Lespinet O."/>
            <person name="Thon M."/>
            <person name="Kemen E."/>
            <person name="McHardy A.C."/>
            <person name="Schulze-Lefert P."/>
            <person name="O'Connell R.J."/>
        </authorList>
    </citation>
    <scope>NUCLEOTIDE SEQUENCE [LARGE SCALE GENOMIC DNA]</scope>
    <source>
        <strain evidence="1 2">MAFF 238704</strain>
    </source>
</reference>
<dbReference type="AlphaFoldDB" id="A0A167DN52"/>
<comment type="caution">
    <text evidence="1">The sequence shown here is derived from an EMBL/GenBank/DDBJ whole genome shotgun (WGS) entry which is preliminary data.</text>
</comment>
<feature type="non-terminal residue" evidence="1">
    <location>
        <position position="1"/>
    </location>
</feature>
<proteinExistence type="predicted"/>
<evidence type="ECO:0000313" key="2">
    <source>
        <dbReference type="Proteomes" id="UP000076584"/>
    </source>
</evidence>
<dbReference type="EMBL" id="LFIW01000958">
    <property type="protein sequence ID" value="KZL84099.1"/>
    <property type="molecule type" value="Genomic_DNA"/>
</dbReference>
<evidence type="ECO:0000313" key="1">
    <source>
        <dbReference type="EMBL" id="KZL84099.1"/>
    </source>
</evidence>
<protein>
    <submittedName>
        <fullName evidence="1">Uncharacterized protein</fullName>
    </submittedName>
</protein>
<dbReference type="Proteomes" id="UP000076584">
    <property type="component" value="Unassembled WGS sequence"/>
</dbReference>
<sequence length="79" mass="8576">LWKEKGNIEEHQKEGSTCFFAAVFDWKQRCVKGLSGPANHNSFPQDSVVDITDAVELPAPTHHRPLASSGVVISSVTTA</sequence>
<gene>
    <name evidence="1" type="ORF">CI238_10066</name>
</gene>
<accession>A0A167DN52</accession>
<name>A0A167DN52_COLIC</name>